<reference evidence="14 15" key="1">
    <citation type="journal article" date="2015" name="Genome Announc.">
        <title>Complete Genome Sequence of the Novel Leech Symbiont Mucinivorans hirudinis M3T.</title>
        <authorList>
            <person name="Nelson M.C."/>
            <person name="Bomar L."/>
            <person name="Graf J."/>
        </authorList>
    </citation>
    <scope>NUCLEOTIDE SEQUENCE [LARGE SCALE GENOMIC DNA]</scope>
    <source>
        <strain evidence="15">M3</strain>
    </source>
</reference>
<feature type="binding site" evidence="12">
    <location>
        <position position="316"/>
    </location>
    <ligand>
        <name>K(+)</name>
        <dbReference type="ChEBI" id="CHEBI:29103"/>
    </ligand>
</feature>
<dbReference type="PIRSF" id="PIRSF006247">
    <property type="entry name" value="TrkH"/>
    <property type="match status" value="1"/>
</dbReference>
<keyword evidence="7 13" id="KW-0812">Transmembrane</keyword>
<evidence type="ECO:0000256" key="13">
    <source>
        <dbReference type="SAM" id="Phobius"/>
    </source>
</evidence>
<feature type="transmembrane region" description="Helical" evidence="13">
    <location>
        <begin position="455"/>
        <end position="477"/>
    </location>
</feature>
<gene>
    <name evidence="14" type="ORF">BN938_2091</name>
</gene>
<dbReference type="OrthoDB" id="9810952at2"/>
<feature type="binding site" evidence="12">
    <location>
        <position position="433"/>
    </location>
    <ligand>
        <name>K(+)</name>
        <dbReference type="ChEBI" id="CHEBI:29103"/>
    </ligand>
</feature>
<dbReference type="Proteomes" id="UP000027616">
    <property type="component" value="Chromosome I"/>
</dbReference>
<organism evidence="14 15">
    <name type="scientific">Mucinivorans hirudinis</name>
    <dbReference type="NCBI Taxonomy" id="1433126"/>
    <lineage>
        <taxon>Bacteria</taxon>
        <taxon>Pseudomonadati</taxon>
        <taxon>Bacteroidota</taxon>
        <taxon>Bacteroidia</taxon>
        <taxon>Bacteroidales</taxon>
        <taxon>Rikenellaceae</taxon>
        <taxon>Mucinivorans</taxon>
    </lineage>
</organism>
<evidence type="ECO:0000256" key="6">
    <source>
        <dbReference type="ARBA" id="ARBA00022538"/>
    </source>
</evidence>
<keyword evidence="11 13" id="KW-0472">Membrane</keyword>
<protein>
    <submittedName>
        <fullName evidence="14">Potassium uptake protein TrkH</fullName>
    </submittedName>
</protein>
<proteinExistence type="inferred from homology"/>
<name>A0A060RDW0_9BACT</name>
<dbReference type="GO" id="GO:0046872">
    <property type="term" value="F:metal ion binding"/>
    <property type="evidence" value="ECO:0007669"/>
    <property type="project" value="UniProtKB-KW"/>
</dbReference>
<feature type="binding site" evidence="12">
    <location>
        <position position="219"/>
    </location>
    <ligand>
        <name>K(+)</name>
        <dbReference type="ChEBI" id="CHEBI:29103"/>
    </ligand>
</feature>
<feature type="binding site" evidence="12">
    <location>
        <position position="432"/>
    </location>
    <ligand>
        <name>K(+)</name>
        <dbReference type="ChEBI" id="CHEBI:29103"/>
    </ligand>
</feature>
<feature type="transmembrane region" description="Helical" evidence="13">
    <location>
        <begin position="270"/>
        <end position="290"/>
    </location>
</feature>
<keyword evidence="6" id="KW-0633">Potassium transport</keyword>
<evidence type="ECO:0000256" key="9">
    <source>
        <dbReference type="ARBA" id="ARBA00022989"/>
    </source>
</evidence>
<dbReference type="InterPro" id="IPR003445">
    <property type="entry name" value="Cat_transpt"/>
</dbReference>
<sequence length="481" mass="53815">MKTPVVLRYVGEVLMLNAFFMFVSALIALFNDFDTGFYPLFLSFLFTTILGYFPLIFVPADQNMSAKEGYLIVVISWILSPLVGMLPYLIWGGEFTITNSWFESMSGYTTTGATILQDVEALPKSLLFWRCTTHWIGGVGVVLFALVILPAIGKTKMTLSSVELSTIAKENFRYTTRTILRIILFTYCGLTFAETILLKIAGMDWFDAVCHSFSTLATGGFSTKNLSIMYYDNVWIEIVIMVFMVAGGTHFGLIYSSIVGKRNNLWRSEVVRYYYILLIACSILVAANLISNNIYTTIPEALRYSTFQVISYSSTTGFASANDAMWPSLSILIMTFLAIQCAMAGSTSGGMKADRVILLFKSLRAKVLTLQHPKAVVRIKLSGTAQEDTAVNGAILLITFYILCLFVSTLFLTFWDLDILTSFTTTVAAIGNVGPGFGRVSNLENMSFFNDIQKLWITFIMLFGRLELFGLIHLFFLRSWK</sequence>
<evidence type="ECO:0000256" key="1">
    <source>
        <dbReference type="ARBA" id="ARBA00004429"/>
    </source>
</evidence>
<feature type="binding site" evidence="12">
    <location>
        <position position="315"/>
    </location>
    <ligand>
        <name>K(+)</name>
        <dbReference type="ChEBI" id="CHEBI:29103"/>
    </ligand>
</feature>
<feature type="binding site" evidence="12">
    <location>
        <position position="110"/>
    </location>
    <ligand>
        <name>K(+)</name>
        <dbReference type="ChEBI" id="CHEBI:29103"/>
    </ligand>
</feature>
<dbReference type="PATRIC" id="fig|1433126.3.peg.2064"/>
<evidence type="ECO:0000256" key="2">
    <source>
        <dbReference type="ARBA" id="ARBA00009137"/>
    </source>
</evidence>
<evidence type="ECO:0000256" key="4">
    <source>
        <dbReference type="ARBA" id="ARBA00022475"/>
    </source>
</evidence>
<evidence type="ECO:0000256" key="10">
    <source>
        <dbReference type="ARBA" id="ARBA00023065"/>
    </source>
</evidence>
<evidence type="ECO:0000256" key="7">
    <source>
        <dbReference type="ARBA" id="ARBA00022692"/>
    </source>
</evidence>
<dbReference type="HOGENOM" id="CLU_030708_0_2_10"/>
<feature type="transmembrane region" description="Helical" evidence="13">
    <location>
        <begin position="70"/>
        <end position="91"/>
    </location>
</feature>
<keyword evidence="10" id="KW-0406">Ion transport</keyword>
<keyword evidence="12" id="KW-0479">Metal-binding</keyword>
<dbReference type="KEGG" id="rbc:BN938_2091"/>
<dbReference type="PANTHER" id="PTHR32024:SF2">
    <property type="entry name" value="TRK SYSTEM POTASSIUM UPTAKE PROTEIN TRKG-RELATED"/>
    <property type="match status" value="1"/>
</dbReference>
<evidence type="ECO:0000256" key="12">
    <source>
        <dbReference type="PIRSR" id="PIRSR006247-1"/>
    </source>
</evidence>
<feature type="transmembrane region" description="Helical" evidence="13">
    <location>
        <begin position="12"/>
        <end position="30"/>
    </location>
</feature>
<evidence type="ECO:0000256" key="3">
    <source>
        <dbReference type="ARBA" id="ARBA00022448"/>
    </source>
</evidence>
<dbReference type="InterPro" id="IPR004772">
    <property type="entry name" value="TrkH"/>
</dbReference>
<keyword evidence="8 12" id="KW-0630">Potassium</keyword>
<evidence type="ECO:0000313" key="14">
    <source>
        <dbReference type="EMBL" id="CDN32164.1"/>
    </source>
</evidence>
<dbReference type="EMBL" id="HG934468">
    <property type="protein sequence ID" value="CDN32164.1"/>
    <property type="molecule type" value="Genomic_DNA"/>
</dbReference>
<keyword evidence="9 13" id="KW-1133">Transmembrane helix</keyword>
<dbReference type="AlphaFoldDB" id="A0A060RDW0"/>
<evidence type="ECO:0000256" key="5">
    <source>
        <dbReference type="ARBA" id="ARBA00022519"/>
    </source>
</evidence>
<feature type="transmembrane region" description="Helical" evidence="13">
    <location>
        <begin position="234"/>
        <end position="258"/>
    </location>
</feature>
<dbReference type="eggNOG" id="COG0168">
    <property type="taxonomic scope" value="Bacteria"/>
</dbReference>
<evidence type="ECO:0000256" key="11">
    <source>
        <dbReference type="ARBA" id="ARBA00023136"/>
    </source>
</evidence>
<evidence type="ECO:0000256" key="8">
    <source>
        <dbReference type="ARBA" id="ARBA00022958"/>
    </source>
</evidence>
<comment type="similarity">
    <text evidence="2">Belongs to the TrkH potassium transport family.</text>
</comment>
<keyword evidence="15" id="KW-1185">Reference proteome</keyword>
<feature type="transmembrane region" description="Helical" evidence="13">
    <location>
        <begin position="390"/>
        <end position="415"/>
    </location>
</feature>
<comment type="subcellular location">
    <subcellularLocation>
        <location evidence="1">Cell inner membrane</location>
        <topology evidence="1">Multi-pass membrane protein</topology>
    </subcellularLocation>
</comment>
<feature type="transmembrane region" description="Helical" evidence="13">
    <location>
        <begin position="324"/>
        <end position="345"/>
    </location>
</feature>
<feature type="transmembrane region" description="Helical" evidence="13">
    <location>
        <begin position="132"/>
        <end position="152"/>
    </location>
</feature>
<feature type="transmembrane region" description="Helical" evidence="13">
    <location>
        <begin position="36"/>
        <end position="58"/>
    </location>
</feature>
<accession>A0A060RDW0</accession>
<evidence type="ECO:0000313" key="15">
    <source>
        <dbReference type="Proteomes" id="UP000027616"/>
    </source>
</evidence>
<feature type="transmembrane region" description="Helical" evidence="13">
    <location>
        <begin position="179"/>
        <end position="198"/>
    </location>
</feature>
<keyword evidence="4" id="KW-1003">Cell membrane</keyword>
<feature type="binding site" evidence="12">
    <location>
        <position position="111"/>
    </location>
    <ligand>
        <name>K(+)</name>
        <dbReference type="ChEBI" id="CHEBI:29103"/>
    </ligand>
</feature>
<dbReference type="Pfam" id="PF02386">
    <property type="entry name" value="TrkH"/>
    <property type="match status" value="1"/>
</dbReference>
<keyword evidence="5" id="KW-0997">Cell inner membrane</keyword>
<keyword evidence="3" id="KW-0813">Transport</keyword>
<dbReference type="GO" id="GO:0015379">
    <property type="term" value="F:potassium:chloride symporter activity"/>
    <property type="evidence" value="ECO:0007669"/>
    <property type="project" value="InterPro"/>
</dbReference>
<dbReference type="PANTHER" id="PTHR32024">
    <property type="entry name" value="TRK SYSTEM POTASSIUM UPTAKE PROTEIN TRKG-RELATED"/>
    <property type="match status" value="1"/>
</dbReference>
<dbReference type="GO" id="GO:0005886">
    <property type="term" value="C:plasma membrane"/>
    <property type="evidence" value="ECO:0007669"/>
    <property type="project" value="UniProtKB-SubCell"/>
</dbReference>
<dbReference type="STRING" id="1433126.BN938_2091"/>